<dbReference type="InterPro" id="IPR019432">
    <property type="entry name" value="Acyltransferase_MbtK/IucB-like"/>
</dbReference>
<dbReference type="Proteomes" id="UP000298246">
    <property type="component" value="Unassembled WGS sequence"/>
</dbReference>
<protein>
    <recommendedName>
        <fullName evidence="3">Lysine N-acyltransferase MbtK</fullName>
    </recommendedName>
    <alternativeName>
        <fullName evidence="5">Mycobactin synthase protein K</fullName>
    </alternativeName>
</protein>
<dbReference type="GO" id="GO:0019290">
    <property type="term" value="P:siderophore biosynthetic process"/>
    <property type="evidence" value="ECO:0007669"/>
    <property type="project" value="InterPro"/>
</dbReference>
<dbReference type="SUPFAM" id="SSF55729">
    <property type="entry name" value="Acyl-CoA N-acyltransferases (Nat)"/>
    <property type="match status" value="1"/>
</dbReference>
<comment type="caution">
    <text evidence="7">The sequence shown here is derived from an EMBL/GenBank/DDBJ whole genome shotgun (WGS) entry which is preliminary data.</text>
</comment>
<comment type="pathway">
    <text evidence="2">Siderophore biosynthesis.</text>
</comment>
<reference evidence="7 8" key="1">
    <citation type="submission" date="2017-03" db="EMBL/GenBank/DDBJ databases">
        <title>Isolation of Levoglucosan Utilizing Bacteria.</title>
        <authorList>
            <person name="Arya A.S."/>
        </authorList>
    </citation>
    <scope>NUCLEOTIDE SEQUENCE [LARGE SCALE GENOMIC DNA]</scope>
    <source>
        <strain evidence="7 8">MEC069</strain>
    </source>
</reference>
<accession>A0A4Y8Q4L8</accession>
<organism evidence="7 8">
    <name type="scientific">Paenibacillus athensensis</name>
    <dbReference type="NCBI Taxonomy" id="1967502"/>
    <lineage>
        <taxon>Bacteria</taxon>
        <taxon>Bacillati</taxon>
        <taxon>Bacillota</taxon>
        <taxon>Bacilli</taxon>
        <taxon>Bacillales</taxon>
        <taxon>Paenibacillaceae</taxon>
        <taxon>Paenibacillus</taxon>
    </lineage>
</organism>
<dbReference type="SMART" id="SM01006">
    <property type="entry name" value="AlcB"/>
    <property type="match status" value="1"/>
</dbReference>
<dbReference type="Gene3D" id="3.40.630.30">
    <property type="match status" value="1"/>
</dbReference>
<evidence type="ECO:0000313" key="7">
    <source>
        <dbReference type="EMBL" id="TFE88617.1"/>
    </source>
</evidence>
<dbReference type="EMBL" id="MYFO01000009">
    <property type="protein sequence ID" value="TFE88617.1"/>
    <property type="molecule type" value="Genomic_DNA"/>
</dbReference>
<name>A0A4Y8Q4L8_9BACL</name>
<evidence type="ECO:0000256" key="1">
    <source>
        <dbReference type="ARBA" id="ARBA00003818"/>
    </source>
</evidence>
<sequence>MALTLGSSSSQQRADERYVFQTTHPALGQTIAFRPVSLEDDFERLYAWHQEPHVIPYWKLNISREKYREHLEAFLADQHQTLYIGCLDGEPMSYFEAYWAKDDLLGRYYEADAHDQGVHLLIGPPEFLGRGLALPLLQALTRFLLLHEPTARIVAEPDVRNAKMRHIFRKCGFDFVQEVVLPDKTAALMIGQRGDLERGWQHG</sequence>
<evidence type="ECO:0000256" key="5">
    <source>
        <dbReference type="ARBA" id="ARBA00031122"/>
    </source>
</evidence>
<feature type="domain" description="N-acetyltransferase" evidence="6">
    <location>
        <begin position="31"/>
        <end position="194"/>
    </location>
</feature>
<evidence type="ECO:0000256" key="3">
    <source>
        <dbReference type="ARBA" id="ARBA00020586"/>
    </source>
</evidence>
<evidence type="ECO:0000256" key="4">
    <source>
        <dbReference type="ARBA" id="ARBA00023251"/>
    </source>
</evidence>
<dbReference type="GO" id="GO:0016410">
    <property type="term" value="F:N-acyltransferase activity"/>
    <property type="evidence" value="ECO:0007669"/>
    <property type="project" value="TreeGrafter"/>
</dbReference>
<dbReference type="GO" id="GO:0046677">
    <property type="term" value="P:response to antibiotic"/>
    <property type="evidence" value="ECO:0007669"/>
    <property type="project" value="UniProtKB-KW"/>
</dbReference>
<dbReference type="OrthoDB" id="9795206at2"/>
<dbReference type="RefSeq" id="WP_134752006.1">
    <property type="nucleotide sequence ID" value="NZ_MYFO02000002.1"/>
</dbReference>
<dbReference type="AlphaFoldDB" id="A0A4Y8Q4L8"/>
<keyword evidence="8" id="KW-1185">Reference proteome</keyword>
<dbReference type="PANTHER" id="PTHR31438">
    <property type="entry name" value="LYSINE N-ACYLTRANSFERASE C17G9.06C-RELATED"/>
    <property type="match status" value="1"/>
</dbReference>
<dbReference type="Pfam" id="PF13523">
    <property type="entry name" value="Acetyltransf_8"/>
    <property type="match status" value="1"/>
</dbReference>
<dbReference type="InterPro" id="IPR016181">
    <property type="entry name" value="Acyl_CoA_acyltransferase"/>
</dbReference>
<evidence type="ECO:0000259" key="6">
    <source>
        <dbReference type="PROSITE" id="PS51186"/>
    </source>
</evidence>
<dbReference type="PROSITE" id="PS51186">
    <property type="entry name" value="GNAT"/>
    <property type="match status" value="1"/>
</dbReference>
<evidence type="ECO:0000256" key="2">
    <source>
        <dbReference type="ARBA" id="ARBA00004924"/>
    </source>
</evidence>
<dbReference type="InterPro" id="IPR000182">
    <property type="entry name" value="GNAT_dom"/>
</dbReference>
<evidence type="ECO:0000313" key="8">
    <source>
        <dbReference type="Proteomes" id="UP000298246"/>
    </source>
</evidence>
<gene>
    <name evidence="7" type="ORF">B5M42_09210</name>
</gene>
<keyword evidence="4" id="KW-0046">Antibiotic resistance</keyword>
<keyword evidence="7" id="KW-0808">Transferase</keyword>
<comment type="function">
    <text evidence="1">Acyltransferase required for the direct transfer of medium- to long-chain fatty acyl moieties from a carrier protein (MbtL) on to the epsilon-amino group of lysine residue in the mycobactin core.</text>
</comment>
<dbReference type="PANTHER" id="PTHR31438:SF1">
    <property type="entry name" value="LYSINE N-ACYLTRANSFERASE C17G9.06C-RELATED"/>
    <property type="match status" value="1"/>
</dbReference>
<proteinExistence type="predicted"/>